<evidence type="ECO:0000313" key="2">
    <source>
        <dbReference type="Proteomes" id="UP000027192"/>
    </source>
</evidence>
<protein>
    <submittedName>
        <fullName evidence="1">Uncharacterized protein</fullName>
    </submittedName>
</protein>
<keyword evidence="2" id="KW-1185">Reference proteome</keyword>
<reference evidence="1 2" key="1">
    <citation type="submission" date="2014-04" db="EMBL/GenBank/DDBJ databases">
        <title>Draft genome sequence of Photobacterium halotolerans S2753: a solonamide, ngercheumicin and holomycin producer.</title>
        <authorList>
            <person name="Machado H.R."/>
            <person name="Gram L."/>
        </authorList>
    </citation>
    <scope>NUCLEOTIDE SEQUENCE [LARGE SCALE GENOMIC DNA]</scope>
    <source>
        <strain evidence="1 2">S2753</strain>
    </source>
</reference>
<evidence type="ECO:0000313" key="1">
    <source>
        <dbReference type="EMBL" id="KDM91623.1"/>
    </source>
</evidence>
<name>A0A066RW71_9GAMM</name>
<dbReference type="Proteomes" id="UP000027192">
    <property type="component" value="Unassembled WGS sequence"/>
</dbReference>
<comment type="caution">
    <text evidence="1">The sequence shown here is derived from an EMBL/GenBank/DDBJ whole genome shotgun (WGS) entry which is preliminary data.</text>
</comment>
<dbReference type="AlphaFoldDB" id="A0A066RW71"/>
<gene>
    <name evidence="1" type="ORF">EA58_11420</name>
</gene>
<dbReference type="EMBL" id="JMIB01000021">
    <property type="protein sequence ID" value="KDM91623.1"/>
    <property type="molecule type" value="Genomic_DNA"/>
</dbReference>
<organism evidence="1 2">
    <name type="scientific">Photobacterium galatheae</name>
    <dbReference type="NCBI Taxonomy" id="1654360"/>
    <lineage>
        <taxon>Bacteria</taxon>
        <taxon>Pseudomonadati</taxon>
        <taxon>Pseudomonadota</taxon>
        <taxon>Gammaproteobacteria</taxon>
        <taxon>Vibrionales</taxon>
        <taxon>Vibrionaceae</taxon>
        <taxon>Photobacterium</taxon>
    </lineage>
</organism>
<proteinExistence type="predicted"/>
<sequence length="74" mass="8650">MMPMIFINLSVSHRLPNLKRSKRRRIVTLFYMMVSLNGKGMGIYAYRCSKVAVNQVMQYCMKRASLSVRFIQGK</sequence>
<accession>A0A066RW71</accession>